<dbReference type="AlphaFoldDB" id="A0AAD5IE24"/>
<proteinExistence type="predicted"/>
<dbReference type="Proteomes" id="UP001064489">
    <property type="component" value="Chromosome 2"/>
</dbReference>
<feature type="region of interest" description="Disordered" evidence="1">
    <location>
        <begin position="1"/>
        <end position="44"/>
    </location>
</feature>
<protein>
    <submittedName>
        <fullName evidence="2">Uncharacterized protein</fullName>
    </submittedName>
</protein>
<feature type="region of interest" description="Disordered" evidence="1">
    <location>
        <begin position="59"/>
        <end position="79"/>
    </location>
</feature>
<sequence>MVKGGLGNDLGCASLNSRKSMKDKGSEIIKDVSPKRKGCGSWPKGDMAIILKISSNIKKRGRKWGPSPKRHSMKTRSSTVWDSMPWSVEEELVKGIEAIARRVDEDEGG</sequence>
<keyword evidence="3" id="KW-1185">Reference proteome</keyword>
<evidence type="ECO:0000313" key="3">
    <source>
        <dbReference type="Proteomes" id="UP001064489"/>
    </source>
</evidence>
<evidence type="ECO:0000313" key="2">
    <source>
        <dbReference type="EMBL" id="KAI9161045.1"/>
    </source>
</evidence>
<feature type="compositionally biased region" description="Basic residues" evidence="1">
    <location>
        <begin position="59"/>
        <end position="74"/>
    </location>
</feature>
<evidence type="ECO:0000256" key="1">
    <source>
        <dbReference type="SAM" id="MobiDB-lite"/>
    </source>
</evidence>
<comment type="caution">
    <text evidence="2">The sequence shown here is derived from an EMBL/GenBank/DDBJ whole genome shotgun (WGS) entry which is preliminary data.</text>
</comment>
<name>A0AAD5IE24_ACENE</name>
<reference evidence="2" key="2">
    <citation type="submission" date="2023-02" db="EMBL/GenBank/DDBJ databases">
        <authorList>
            <person name="Swenson N.G."/>
            <person name="Wegrzyn J.L."/>
            <person name="Mcevoy S.L."/>
        </authorList>
    </citation>
    <scope>NUCLEOTIDE SEQUENCE</scope>
    <source>
        <strain evidence="2">91603</strain>
        <tissue evidence="2">Leaf</tissue>
    </source>
</reference>
<accession>A0AAD5IE24</accession>
<dbReference type="EMBL" id="JAJSOW010000106">
    <property type="protein sequence ID" value="KAI9161045.1"/>
    <property type="molecule type" value="Genomic_DNA"/>
</dbReference>
<reference evidence="2" key="1">
    <citation type="journal article" date="2022" name="Plant J.">
        <title>Strategies of tolerance reflected in two North American maple genomes.</title>
        <authorList>
            <person name="McEvoy S.L."/>
            <person name="Sezen U.U."/>
            <person name="Trouern-Trend A."/>
            <person name="McMahon S.M."/>
            <person name="Schaberg P.G."/>
            <person name="Yang J."/>
            <person name="Wegrzyn J.L."/>
            <person name="Swenson N.G."/>
        </authorList>
    </citation>
    <scope>NUCLEOTIDE SEQUENCE</scope>
    <source>
        <strain evidence="2">91603</strain>
    </source>
</reference>
<gene>
    <name evidence="2" type="ORF">LWI28_013958</name>
</gene>
<organism evidence="2 3">
    <name type="scientific">Acer negundo</name>
    <name type="common">Box elder</name>
    <dbReference type="NCBI Taxonomy" id="4023"/>
    <lineage>
        <taxon>Eukaryota</taxon>
        <taxon>Viridiplantae</taxon>
        <taxon>Streptophyta</taxon>
        <taxon>Embryophyta</taxon>
        <taxon>Tracheophyta</taxon>
        <taxon>Spermatophyta</taxon>
        <taxon>Magnoliopsida</taxon>
        <taxon>eudicotyledons</taxon>
        <taxon>Gunneridae</taxon>
        <taxon>Pentapetalae</taxon>
        <taxon>rosids</taxon>
        <taxon>malvids</taxon>
        <taxon>Sapindales</taxon>
        <taxon>Sapindaceae</taxon>
        <taxon>Hippocastanoideae</taxon>
        <taxon>Acereae</taxon>
        <taxon>Acer</taxon>
    </lineage>
</organism>
<feature type="compositionally biased region" description="Basic and acidic residues" evidence="1">
    <location>
        <begin position="20"/>
        <end position="34"/>
    </location>
</feature>